<geneLocation type="plasmid" evidence="3 4">
    <name>p1</name>
</geneLocation>
<feature type="signal peptide" evidence="1">
    <location>
        <begin position="1"/>
        <end position="19"/>
    </location>
</feature>
<evidence type="ECO:0000313" key="3">
    <source>
        <dbReference type="EMBL" id="QOI44929.1"/>
    </source>
</evidence>
<evidence type="ECO:0000313" key="4">
    <source>
        <dbReference type="Proteomes" id="UP000663124"/>
    </source>
</evidence>
<keyword evidence="3" id="KW-0614">Plasmid</keyword>
<evidence type="ECO:0000256" key="1">
    <source>
        <dbReference type="SAM" id="SignalP"/>
    </source>
</evidence>
<dbReference type="AlphaFoldDB" id="A0AAP9WIF3"/>
<feature type="chain" id="PRO_5042952260" evidence="1">
    <location>
        <begin position="20"/>
        <end position="293"/>
    </location>
</feature>
<feature type="domain" description="SH3b" evidence="2">
    <location>
        <begin position="32"/>
        <end position="105"/>
    </location>
</feature>
<keyword evidence="1" id="KW-0732">Signal</keyword>
<dbReference type="Gene3D" id="2.30.30.40">
    <property type="entry name" value="SH3 Domains"/>
    <property type="match status" value="1"/>
</dbReference>
<name>A0AAP9WIF3_LEPIR</name>
<sequence length="293" mass="33011">MNSKITIFILLLISTFNCASERAIQVKKESLKGYFSVNADGGLRLRENPNIQSKVILTIPESKIVNILEEVGEIETNDDKKGKWVKVEYGRTTGYVFSPFLGRVKRDLNNFKGKSIKLSHEKNHTKIFETLIESKLMEPYDQSKDRRGYQSNEFQLEDYAARNDYSVISISPRKESCAGYLHSYCYNFILKNDNVINTDMNGESYGELTHISKKAAFFTIYGGEGDECGGALESHTVAFVFKTKKALVARSGSSETCPNECPCEKPKVFTKTIYEYLDGGGTPSDSELRGIFK</sequence>
<accession>A0AAP9WIF3</accession>
<dbReference type="InterPro" id="IPR003646">
    <property type="entry name" value="SH3-like_bac-type"/>
</dbReference>
<evidence type="ECO:0000259" key="2">
    <source>
        <dbReference type="PROSITE" id="PS51781"/>
    </source>
</evidence>
<dbReference type="Pfam" id="PF08239">
    <property type="entry name" value="SH3_3"/>
    <property type="match status" value="1"/>
</dbReference>
<dbReference type="Proteomes" id="UP000663124">
    <property type="component" value="Plasmid p1"/>
</dbReference>
<organism evidence="3 4">
    <name type="scientific">Leptospira interrogans serovar Canicola</name>
    <dbReference type="NCBI Taxonomy" id="211880"/>
    <lineage>
        <taxon>Bacteria</taxon>
        <taxon>Pseudomonadati</taxon>
        <taxon>Spirochaetota</taxon>
        <taxon>Spirochaetia</taxon>
        <taxon>Leptospirales</taxon>
        <taxon>Leptospiraceae</taxon>
        <taxon>Leptospira</taxon>
    </lineage>
</organism>
<proteinExistence type="predicted"/>
<reference evidence="3" key="1">
    <citation type="submission" date="2019-09" db="EMBL/GenBank/DDBJ databases">
        <title>Comparative Genomics of Leptospira interrogans Reveals Genome Plasticity - A Common Adaptive Strategy for Survival in Various Hosts.</title>
        <authorList>
            <person name="Ramli S.R."/>
            <person name="Bunk B."/>
            <person name="Goris M."/>
            <person name="Bhuju S."/>
            <person name="Jarek M."/>
            <person name="Sproer C."/>
            <person name="Mustakim S."/>
            <person name="Strommenger B."/>
            <person name="Pessler F."/>
        </authorList>
    </citation>
    <scope>NUCLEOTIDE SEQUENCE</scope>
    <source>
        <strain evidence="3">782</strain>
        <plasmid evidence="3">p1</plasmid>
    </source>
</reference>
<dbReference type="RefSeq" id="WP_061283725.1">
    <property type="nucleotide sequence ID" value="NZ_CP043886.1"/>
</dbReference>
<dbReference type="PROSITE" id="PS51781">
    <property type="entry name" value="SH3B"/>
    <property type="match status" value="1"/>
</dbReference>
<protein>
    <submittedName>
        <fullName evidence="3">SH3 domain-containing protein</fullName>
    </submittedName>
</protein>
<dbReference type="EMBL" id="CP043886">
    <property type="protein sequence ID" value="QOI44929.1"/>
    <property type="molecule type" value="Genomic_DNA"/>
</dbReference>
<gene>
    <name evidence="3" type="ORF">Lepto782_22195</name>
</gene>